<evidence type="ECO:0000313" key="3">
    <source>
        <dbReference type="Proteomes" id="UP001485459"/>
    </source>
</evidence>
<dbReference type="InterPro" id="IPR024072">
    <property type="entry name" value="DHFR-like_dom_sf"/>
</dbReference>
<dbReference type="Gene3D" id="3.40.430.10">
    <property type="entry name" value="Dihydrofolate Reductase, subunit A"/>
    <property type="match status" value="1"/>
</dbReference>
<sequence>MRKLVLFAHMSLDGFAGDKNGGLGFLTYDQELQQYAEELVKTVGASVYGKNTYHLMAGYWPTVLNDPKAGGHSLAHAKWVHEIPKVVFSTTLPSADWHNTTLIKGNIVDEVNKLKHQPGKDLVIFGSPGLAKSLMGLGLIDAYKLTLHPVILGEGISLFDSQTQLNNLKLLSSKTLASGVVTLHYANRQD</sequence>
<dbReference type="RefSeq" id="WP_341835671.1">
    <property type="nucleotide sequence ID" value="NZ_CP149822.1"/>
</dbReference>
<organism evidence="2 3">
    <name type="scientific">Chitinophaga pollutisoli</name>
    <dbReference type="NCBI Taxonomy" id="3133966"/>
    <lineage>
        <taxon>Bacteria</taxon>
        <taxon>Pseudomonadati</taxon>
        <taxon>Bacteroidota</taxon>
        <taxon>Chitinophagia</taxon>
        <taxon>Chitinophagales</taxon>
        <taxon>Chitinophagaceae</taxon>
        <taxon>Chitinophaga</taxon>
    </lineage>
</organism>
<reference evidence="3" key="1">
    <citation type="submission" date="2024-03" db="EMBL/GenBank/DDBJ databases">
        <title>Chitinophaga horti sp. nov., isolated from garden soil.</title>
        <authorList>
            <person name="Lee D.S."/>
            <person name="Han D.M."/>
            <person name="Baek J.H."/>
            <person name="Choi D.G."/>
            <person name="Jeon J.H."/>
            <person name="Jeon C.O."/>
        </authorList>
    </citation>
    <scope>NUCLEOTIDE SEQUENCE [LARGE SCALE GENOMIC DNA]</scope>
    <source>
        <strain evidence="3">GPA1</strain>
    </source>
</reference>
<dbReference type="SUPFAM" id="SSF53597">
    <property type="entry name" value="Dihydrofolate reductase-like"/>
    <property type="match status" value="1"/>
</dbReference>
<name>A0ABZ2YM54_9BACT</name>
<dbReference type="Proteomes" id="UP001485459">
    <property type="component" value="Chromosome"/>
</dbReference>
<keyword evidence="3" id="KW-1185">Reference proteome</keyword>
<evidence type="ECO:0000259" key="1">
    <source>
        <dbReference type="Pfam" id="PF01872"/>
    </source>
</evidence>
<proteinExistence type="predicted"/>
<dbReference type="PANTHER" id="PTHR38011">
    <property type="entry name" value="DIHYDROFOLATE REDUCTASE FAMILY PROTEIN (AFU_ORTHOLOGUE AFUA_8G06820)"/>
    <property type="match status" value="1"/>
</dbReference>
<dbReference type="EMBL" id="CP149822">
    <property type="protein sequence ID" value="WZN40806.1"/>
    <property type="molecule type" value="Genomic_DNA"/>
</dbReference>
<gene>
    <name evidence="2" type="ORF">WJU16_22860</name>
</gene>
<feature type="domain" description="Bacterial bifunctional deaminase-reductase C-terminal" evidence="1">
    <location>
        <begin position="2"/>
        <end position="181"/>
    </location>
</feature>
<protein>
    <submittedName>
        <fullName evidence="2">Dihydrofolate reductase family protein</fullName>
    </submittedName>
</protein>
<evidence type="ECO:0000313" key="2">
    <source>
        <dbReference type="EMBL" id="WZN40806.1"/>
    </source>
</evidence>
<dbReference type="InterPro" id="IPR050765">
    <property type="entry name" value="Riboflavin_Biosynth_HTPR"/>
</dbReference>
<dbReference type="InterPro" id="IPR002734">
    <property type="entry name" value="RibDG_C"/>
</dbReference>
<dbReference type="PANTHER" id="PTHR38011:SF11">
    <property type="entry name" value="2,5-DIAMINO-6-RIBOSYLAMINO-4(3H)-PYRIMIDINONE 5'-PHOSPHATE REDUCTASE"/>
    <property type="match status" value="1"/>
</dbReference>
<accession>A0ABZ2YM54</accession>
<dbReference type="Pfam" id="PF01872">
    <property type="entry name" value="RibD_C"/>
    <property type="match status" value="1"/>
</dbReference>